<organism evidence="1 2">
    <name type="scientific">Syntrophus gentianae</name>
    <dbReference type="NCBI Taxonomy" id="43775"/>
    <lineage>
        <taxon>Bacteria</taxon>
        <taxon>Pseudomonadati</taxon>
        <taxon>Thermodesulfobacteriota</taxon>
        <taxon>Syntrophia</taxon>
        <taxon>Syntrophales</taxon>
        <taxon>Syntrophaceae</taxon>
        <taxon>Syntrophus</taxon>
    </lineage>
</organism>
<sequence>MGALMRGELGIIARENSLQTRPMLKAYLDRFCEPLVEKTAAKLEKDIPTWKGNA</sequence>
<dbReference type="RefSeq" id="WP_175476586.1">
    <property type="nucleotide sequence ID" value="NZ_FOBS01000030.1"/>
</dbReference>
<reference evidence="1 2" key="1">
    <citation type="submission" date="2016-10" db="EMBL/GenBank/DDBJ databases">
        <authorList>
            <person name="de Groot N.N."/>
        </authorList>
    </citation>
    <scope>NUCLEOTIDE SEQUENCE [LARGE SCALE GENOMIC DNA]</scope>
    <source>
        <strain evidence="1 2">DSM 8423</strain>
    </source>
</reference>
<dbReference type="Proteomes" id="UP000198744">
    <property type="component" value="Unassembled WGS sequence"/>
</dbReference>
<evidence type="ECO:0000313" key="1">
    <source>
        <dbReference type="EMBL" id="SEM64768.1"/>
    </source>
</evidence>
<proteinExistence type="predicted"/>
<keyword evidence="2" id="KW-1185">Reference proteome</keyword>
<evidence type="ECO:0000313" key="2">
    <source>
        <dbReference type="Proteomes" id="UP000198744"/>
    </source>
</evidence>
<dbReference type="EMBL" id="FOBS01000030">
    <property type="protein sequence ID" value="SEM64768.1"/>
    <property type="molecule type" value="Genomic_DNA"/>
</dbReference>
<accession>A0A1H8A4L4</accession>
<name>A0A1H8A4L4_9BACT</name>
<dbReference type="STRING" id="43775.SAMN04489760_1303"/>
<gene>
    <name evidence="1" type="ORF">SAMN04489760_1303</name>
</gene>
<dbReference type="AlphaFoldDB" id="A0A1H8A4L4"/>
<protein>
    <submittedName>
        <fullName evidence="1">Uncharacterized protein</fullName>
    </submittedName>
</protein>